<evidence type="ECO:0000256" key="6">
    <source>
        <dbReference type="ARBA" id="ARBA00023163"/>
    </source>
</evidence>
<keyword evidence="7" id="KW-0539">Nucleus</keyword>
<feature type="domain" description="C2H2-type" evidence="11">
    <location>
        <begin position="464"/>
        <end position="491"/>
    </location>
</feature>
<reference evidence="13" key="2">
    <citation type="submission" date="2025-05" db="UniProtKB">
        <authorList>
            <consortium name="EnsemblMetazoa"/>
        </authorList>
    </citation>
    <scope>IDENTIFICATION</scope>
    <source>
        <strain evidence="13">Foshan</strain>
    </source>
</reference>
<dbReference type="Pfam" id="PF00096">
    <property type="entry name" value="zf-C2H2"/>
    <property type="match status" value="5"/>
</dbReference>
<keyword evidence="4 9" id="KW-0862">Zinc</keyword>
<evidence type="ECO:0000256" key="1">
    <source>
        <dbReference type="ARBA" id="ARBA00004123"/>
    </source>
</evidence>
<dbReference type="PROSITE" id="PS50157">
    <property type="entry name" value="ZINC_FINGER_C2H2_2"/>
    <property type="match status" value="7"/>
</dbReference>
<dbReference type="EnsemblMetazoa" id="AALFPA23_007758.R10389">
    <property type="protein sequence ID" value="AALFPA23_007758.P10389"/>
    <property type="gene ID" value="AALFPA23_007758"/>
</dbReference>
<dbReference type="SMART" id="SM00355">
    <property type="entry name" value="ZnF_C2H2"/>
    <property type="match status" value="10"/>
</dbReference>
<dbReference type="PROSITE" id="PS51915">
    <property type="entry name" value="ZAD"/>
    <property type="match status" value="1"/>
</dbReference>
<feature type="binding site" evidence="9">
    <location>
        <position position="57"/>
    </location>
    <ligand>
        <name>Zn(2+)</name>
        <dbReference type="ChEBI" id="CHEBI:29105"/>
    </ligand>
</feature>
<dbReference type="Proteomes" id="UP000069940">
    <property type="component" value="Unassembled WGS sequence"/>
</dbReference>
<comment type="subcellular location">
    <subcellularLocation>
        <location evidence="1">Nucleus</location>
    </subcellularLocation>
</comment>
<evidence type="ECO:0000256" key="10">
    <source>
        <dbReference type="SAM" id="MobiDB-lite"/>
    </source>
</evidence>
<feature type="domain" description="C2H2-type" evidence="11">
    <location>
        <begin position="549"/>
        <end position="576"/>
    </location>
</feature>
<feature type="binding site" evidence="9">
    <location>
        <position position="54"/>
    </location>
    <ligand>
        <name>Zn(2+)</name>
        <dbReference type="ChEBI" id="CHEBI:29105"/>
    </ligand>
</feature>
<dbReference type="InterPro" id="IPR013087">
    <property type="entry name" value="Znf_C2H2_type"/>
</dbReference>
<sequence length="582" mass="67927">MTTEDVCRICGNTKTVKMFRFSDTICDSNRTTAQVIEDCFGLSISEDELSSFYCIQCKNDLKVALKLITSIRESDLKLKSILTIPKVEVLEPTVDNISSVYAGEIEIKSELTDDCFDEVDNDVDEHIAHSRTTHSKRRTRSQHVAQSIEVVESEEEILLEESVVHTGVKQTNSEVHIRKTRRFSTYTTRSEDALSASSGDSDDSDFEPDCDSREDSEGNKVKQRAYYGVKSNSQPRRCCACKNFPLDSHDKVQEHSDKYHLKMRMANPKDYGDKIFECPACFMRFDVKKLFLQHQRKMYVDMLHPCKQCEEEFANFYVLQKHIQLNHQRKLKLRELEELRIKSNICCGCRTKFNSQEELREHALKVHFPLREPPDGDNTVECDICCKTYKSIKYLKDHRLRFFKKKNWICAQCGKSFREKTQLEGHEDSHRNVRKYECPICHAKFAMKASWQAHVKYHDAQEIYHCEYCGKGFRKKGLMKAHLRIHSTDRPHKCPMCPLTFTQKNRLNSHVLEHSGQKSFKCDRCPASYVHQRALRRHVREKHEGLHSFKCHICPKGFIELKPLQVHLKTHERSHEATFSKS</sequence>
<feature type="domain" description="C2H2-type" evidence="11">
    <location>
        <begin position="436"/>
        <end position="463"/>
    </location>
</feature>
<feature type="domain" description="C2H2-type" evidence="11">
    <location>
        <begin position="492"/>
        <end position="519"/>
    </location>
</feature>
<feature type="binding site" evidence="9">
    <location>
        <position position="7"/>
    </location>
    <ligand>
        <name>Zn(2+)</name>
        <dbReference type="ChEBI" id="CHEBI:29105"/>
    </ligand>
</feature>
<dbReference type="PANTHER" id="PTHR24399:SF23">
    <property type="entry name" value="C2H2-TYPE DOMAIN-CONTAINING PROTEIN"/>
    <property type="match status" value="1"/>
</dbReference>
<dbReference type="PROSITE" id="PS00028">
    <property type="entry name" value="ZINC_FINGER_C2H2_1"/>
    <property type="match status" value="8"/>
</dbReference>
<evidence type="ECO:0000256" key="2">
    <source>
        <dbReference type="ARBA" id="ARBA00022723"/>
    </source>
</evidence>
<feature type="compositionally biased region" description="Basic and acidic residues" evidence="10">
    <location>
        <begin position="210"/>
        <end position="220"/>
    </location>
</feature>
<keyword evidence="3" id="KW-0677">Repeat</keyword>
<feature type="domain" description="ZAD" evidence="12">
    <location>
        <begin position="5"/>
        <end position="81"/>
    </location>
</feature>
<protein>
    <recommendedName>
        <fullName evidence="15">C2h2-type zn-finger protein</fullName>
    </recommendedName>
</protein>
<dbReference type="InterPro" id="IPR012934">
    <property type="entry name" value="Znf_AD"/>
</dbReference>
<evidence type="ECO:0000256" key="9">
    <source>
        <dbReference type="PROSITE-ProRule" id="PRU01263"/>
    </source>
</evidence>
<keyword evidence="14" id="KW-1185">Reference proteome</keyword>
<feature type="region of interest" description="Disordered" evidence="10">
    <location>
        <begin position="188"/>
        <end position="226"/>
    </location>
</feature>
<accession>A0ABM1YC33</accession>
<feature type="compositionally biased region" description="Acidic residues" evidence="10">
    <location>
        <begin position="200"/>
        <end position="209"/>
    </location>
</feature>
<evidence type="ECO:0000313" key="14">
    <source>
        <dbReference type="Proteomes" id="UP000069940"/>
    </source>
</evidence>
<keyword evidence="5" id="KW-0805">Transcription regulation</keyword>
<dbReference type="SUPFAM" id="SSF57667">
    <property type="entry name" value="beta-beta-alpha zinc fingers"/>
    <property type="match status" value="5"/>
</dbReference>
<evidence type="ECO:0000256" key="8">
    <source>
        <dbReference type="PROSITE-ProRule" id="PRU00042"/>
    </source>
</evidence>
<evidence type="ECO:0000256" key="5">
    <source>
        <dbReference type="ARBA" id="ARBA00023015"/>
    </source>
</evidence>
<reference evidence="14" key="1">
    <citation type="journal article" date="2015" name="Proc. Natl. Acad. Sci. U.S.A.">
        <title>Genome sequence of the Asian Tiger mosquito, Aedes albopictus, reveals insights into its biology, genetics, and evolution.</title>
        <authorList>
            <person name="Chen X.G."/>
            <person name="Jiang X."/>
            <person name="Gu J."/>
            <person name="Xu M."/>
            <person name="Wu Y."/>
            <person name="Deng Y."/>
            <person name="Zhang C."/>
            <person name="Bonizzoni M."/>
            <person name="Dermauw W."/>
            <person name="Vontas J."/>
            <person name="Armbruster P."/>
            <person name="Huang X."/>
            <person name="Yang Y."/>
            <person name="Zhang H."/>
            <person name="He W."/>
            <person name="Peng H."/>
            <person name="Liu Y."/>
            <person name="Wu K."/>
            <person name="Chen J."/>
            <person name="Lirakis M."/>
            <person name="Topalis P."/>
            <person name="Van Leeuwen T."/>
            <person name="Hall A.B."/>
            <person name="Jiang X."/>
            <person name="Thorpe C."/>
            <person name="Mueller R.L."/>
            <person name="Sun C."/>
            <person name="Waterhouse R.M."/>
            <person name="Yan G."/>
            <person name="Tu Z.J."/>
            <person name="Fang X."/>
            <person name="James A.A."/>
        </authorList>
    </citation>
    <scope>NUCLEOTIDE SEQUENCE [LARGE SCALE GENOMIC DNA]</scope>
    <source>
        <strain evidence="14">Foshan</strain>
    </source>
</reference>
<evidence type="ECO:0000259" key="11">
    <source>
        <dbReference type="PROSITE" id="PS50157"/>
    </source>
</evidence>
<dbReference type="GeneID" id="109404539"/>
<name>A0ABM1YC33_AEDAL</name>
<dbReference type="RefSeq" id="XP_019532984.3">
    <property type="nucleotide sequence ID" value="XM_019677439.3"/>
</dbReference>
<dbReference type="PANTHER" id="PTHR24399">
    <property type="entry name" value="ZINC FINGER AND BTB DOMAIN-CONTAINING"/>
    <property type="match status" value="1"/>
</dbReference>
<keyword evidence="6" id="KW-0804">Transcription</keyword>
<dbReference type="Gene3D" id="3.30.160.60">
    <property type="entry name" value="Classic Zinc Finger"/>
    <property type="match status" value="5"/>
</dbReference>
<feature type="domain" description="C2H2-type" evidence="11">
    <location>
        <begin position="304"/>
        <end position="332"/>
    </location>
</feature>
<evidence type="ECO:0000256" key="3">
    <source>
        <dbReference type="ARBA" id="ARBA00022737"/>
    </source>
</evidence>
<evidence type="ECO:0000256" key="7">
    <source>
        <dbReference type="ARBA" id="ARBA00023242"/>
    </source>
</evidence>
<feature type="binding site" evidence="9">
    <location>
        <position position="10"/>
    </location>
    <ligand>
        <name>Zn(2+)</name>
        <dbReference type="ChEBI" id="CHEBI:29105"/>
    </ligand>
</feature>
<evidence type="ECO:0000313" key="13">
    <source>
        <dbReference type="EnsemblMetazoa" id="AALFPA23_007758.P10389"/>
    </source>
</evidence>
<dbReference type="InterPro" id="IPR036236">
    <property type="entry name" value="Znf_C2H2_sf"/>
</dbReference>
<evidence type="ECO:0000259" key="12">
    <source>
        <dbReference type="PROSITE" id="PS51915"/>
    </source>
</evidence>
<dbReference type="Pfam" id="PF13912">
    <property type="entry name" value="zf-C2H2_6"/>
    <property type="match status" value="1"/>
</dbReference>
<organism evidence="13 14">
    <name type="scientific">Aedes albopictus</name>
    <name type="common">Asian tiger mosquito</name>
    <name type="synonym">Stegomyia albopicta</name>
    <dbReference type="NCBI Taxonomy" id="7160"/>
    <lineage>
        <taxon>Eukaryota</taxon>
        <taxon>Metazoa</taxon>
        <taxon>Ecdysozoa</taxon>
        <taxon>Arthropoda</taxon>
        <taxon>Hexapoda</taxon>
        <taxon>Insecta</taxon>
        <taxon>Pterygota</taxon>
        <taxon>Neoptera</taxon>
        <taxon>Endopterygota</taxon>
        <taxon>Diptera</taxon>
        <taxon>Nematocera</taxon>
        <taxon>Culicoidea</taxon>
        <taxon>Culicidae</taxon>
        <taxon>Culicinae</taxon>
        <taxon>Aedini</taxon>
        <taxon>Aedes</taxon>
        <taxon>Stegomyia</taxon>
    </lineage>
</organism>
<evidence type="ECO:0000256" key="4">
    <source>
        <dbReference type="ARBA" id="ARBA00022833"/>
    </source>
</evidence>
<feature type="domain" description="C2H2-type" evidence="11">
    <location>
        <begin position="408"/>
        <end position="435"/>
    </location>
</feature>
<keyword evidence="2 9" id="KW-0479">Metal-binding</keyword>
<keyword evidence="8" id="KW-0863">Zinc-finger</keyword>
<feature type="domain" description="C2H2-type" evidence="11">
    <location>
        <begin position="520"/>
        <end position="548"/>
    </location>
</feature>
<proteinExistence type="predicted"/>
<evidence type="ECO:0008006" key="15">
    <source>
        <dbReference type="Google" id="ProtNLM"/>
    </source>
</evidence>